<feature type="transmembrane region" description="Helical" evidence="1">
    <location>
        <begin position="148"/>
        <end position="173"/>
    </location>
</feature>
<feature type="transmembrane region" description="Helical" evidence="1">
    <location>
        <begin position="12"/>
        <end position="34"/>
    </location>
</feature>
<protein>
    <submittedName>
        <fullName evidence="2">Uncharacterized protein</fullName>
    </submittedName>
</protein>
<dbReference type="RefSeq" id="WP_091586868.1">
    <property type="nucleotide sequence ID" value="NZ_FNDU01000011.1"/>
</dbReference>
<dbReference type="STRING" id="930129.SAMN05216352_11132"/>
<dbReference type="InterPro" id="IPR035289">
    <property type="entry name" value="DUF5366"/>
</dbReference>
<dbReference type="Pfam" id="PF17328">
    <property type="entry name" value="DUF5366"/>
    <property type="match status" value="1"/>
</dbReference>
<name>A0A1G8MYB5_9BACI</name>
<evidence type="ECO:0000313" key="2">
    <source>
        <dbReference type="EMBL" id="SDI73019.1"/>
    </source>
</evidence>
<reference evidence="2 3" key="1">
    <citation type="submission" date="2016-10" db="EMBL/GenBank/DDBJ databases">
        <authorList>
            <person name="de Groot N.N."/>
        </authorList>
    </citation>
    <scope>NUCLEOTIDE SEQUENCE [LARGE SCALE GENOMIC DNA]</scope>
    <source>
        <strain evidence="3">P4B,CCM 7963,CECT 7998,DSM 25260,IBRC-M 10614,KCTC 13821</strain>
    </source>
</reference>
<evidence type="ECO:0000256" key="1">
    <source>
        <dbReference type="SAM" id="Phobius"/>
    </source>
</evidence>
<feature type="transmembrane region" description="Helical" evidence="1">
    <location>
        <begin position="54"/>
        <end position="75"/>
    </location>
</feature>
<organism evidence="2 3">
    <name type="scientific">Alteribacillus bidgolensis</name>
    <dbReference type="NCBI Taxonomy" id="930129"/>
    <lineage>
        <taxon>Bacteria</taxon>
        <taxon>Bacillati</taxon>
        <taxon>Bacillota</taxon>
        <taxon>Bacilli</taxon>
        <taxon>Bacillales</taxon>
        <taxon>Bacillaceae</taxon>
        <taxon>Alteribacillus</taxon>
    </lineage>
</organism>
<keyword evidence="3" id="KW-1185">Reference proteome</keyword>
<evidence type="ECO:0000313" key="3">
    <source>
        <dbReference type="Proteomes" id="UP000199017"/>
    </source>
</evidence>
<gene>
    <name evidence="2" type="ORF">SAMN05216352_11132</name>
</gene>
<dbReference type="AlphaFoldDB" id="A0A1G8MYB5"/>
<keyword evidence="1" id="KW-0472">Membrane</keyword>
<sequence>MKNTYLTSHFPLFSILLFSISLSIYMENIIIEWLSDIGLYTGMLEFFSETGIKLTLLFLLTLFYFMVFAALKLIADTMMELSLLFFSKDEEGNELRKIRGGTWIYLIASCCSLLFITFPAGIGASFLLATVIYFIYFVYNVSESMSGTGLFGMIFFHISFWCVFVLAVIYAAIRLYNSIINSLLI</sequence>
<dbReference type="EMBL" id="FNDU01000011">
    <property type="protein sequence ID" value="SDI73019.1"/>
    <property type="molecule type" value="Genomic_DNA"/>
</dbReference>
<accession>A0A1G8MYB5</accession>
<keyword evidence="1" id="KW-0812">Transmembrane</keyword>
<feature type="transmembrane region" description="Helical" evidence="1">
    <location>
        <begin position="103"/>
        <end position="136"/>
    </location>
</feature>
<proteinExistence type="predicted"/>
<dbReference type="OrthoDB" id="2739240at2"/>
<dbReference type="Proteomes" id="UP000199017">
    <property type="component" value="Unassembled WGS sequence"/>
</dbReference>
<keyword evidence="1" id="KW-1133">Transmembrane helix</keyword>